<evidence type="ECO:0000256" key="3">
    <source>
        <dbReference type="PROSITE-ProRule" id="PRU00023"/>
    </source>
</evidence>
<evidence type="ECO:0000256" key="2">
    <source>
        <dbReference type="ARBA" id="ARBA00023043"/>
    </source>
</evidence>
<dbReference type="Pfam" id="PF12796">
    <property type="entry name" value="Ank_2"/>
    <property type="match status" value="1"/>
</dbReference>
<evidence type="ECO:0000313" key="6">
    <source>
        <dbReference type="Proteomes" id="UP000673552"/>
    </source>
</evidence>
<accession>A0A836GHE1</accession>
<feature type="region of interest" description="Disordered" evidence="4">
    <location>
        <begin position="171"/>
        <end position="210"/>
    </location>
</feature>
<dbReference type="PANTHER" id="PTHR24173">
    <property type="entry name" value="ANKYRIN REPEAT CONTAINING"/>
    <property type="match status" value="1"/>
</dbReference>
<dbReference type="RefSeq" id="XP_067176948.1">
    <property type="nucleotide sequence ID" value="XM_067321853.1"/>
</dbReference>
<dbReference type="InterPro" id="IPR036770">
    <property type="entry name" value="Ankyrin_rpt-contain_sf"/>
</dbReference>
<dbReference type="InterPro" id="IPR002110">
    <property type="entry name" value="Ankyrin_rpt"/>
</dbReference>
<dbReference type="AlphaFoldDB" id="A0A836GHE1"/>
<dbReference type="OrthoDB" id="1577640at2759"/>
<keyword evidence="1" id="KW-0677">Repeat</keyword>
<evidence type="ECO:0008006" key="7">
    <source>
        <dbReference type="Google" id="ProtNLM"/>
    </source>
</evidence>
<dbReference type="KEGG" id="lmat:92514365"/>
<dbReference type="GeneID" id="92514365"/>
<keyword evidence="2 3" id="KW-0040">ANK repeat</keyword>
<comment type="caution">
    <text evidence="5">The sequence shown here is derived from an EMBL/GenBank/DDBJ whole genome shotgun (WGS) entry which is preliminary data.</text>
</comment>
<keyword evidence="6" id="KW-1185">Reference proteome</keyword>
<reference evidence="6" key="2">
    <citation type="journal article" date="2021" name="Sci. Data">
        <title>Chromosome-scale genome sequencing, assembly and annotation of six genomes from subfamily Leishmaniinae.</title>
        <authorList>
            <person name="Almutairi H."/>
            <person name="Urbaniak M.D."/>
            <person name="Bates M.D."/>
            <person name="Jariyapan N."/>
            <person name="Kwakye-Nuako G."/>
            <person name="Thomaz Soccol V."/>
            <person name="Al-Salem W.S."/>
            <person name="Dillon R.J."/>
            <person name="Bates P.A."/>
            <person name="Gatherer D."/>
        </authorList>
    </citation>
    <scope>NUCLEOTIDE SEQUENCE [LARGE SCALE GENOMIC DNA]</scope>
</reference>
<protein>
    <recommendedName>
        <fullName evidence="7">Ankyrin repeat protein</fullName>
    </recommendedName>
</protein>
<evidence type="ECO:0000313" key="5">
    <source>
        <dbReference type="EMBL" id="KAG5473714.1"/>
    </source>
</evidence>
<dbReference type="PANTHER" id="PTHR24173:SF74">
    <property type="entry name" value="ANKYRIN REPEAT DOMAIN-CONTAINING PROTEIN 16"/>
    <property type="match status" value="1"/>
</dbReference>
<name>A0A836GHE1_9TRYP</name>
<dbReference type="Proteomes" id="UP000673552">
    <property type="component" value="Unassembled WGS sequence"/>
</dbReference>
<dbReference type="Gene3D" id="1.25.40.20">
    <property type="entry name" value="Ankyrin repeat-containing domain"/>
    <property type="match status" value="1"/>
</dbReference>
<dbReference type="EMBL" id="JAFEUZ010000029">
    <property type="protein sequence ID" value="KAG5473714.1"/>
    <property type="molecule type" value="Genomic_DNA"/>
</dbReference>
<proteinExistence type="predicted"/>
<evidence type="ECO:0000256" key="1">
    <source>
        <dbReference type="ARBA" id="ARBA00022737"/>
    </source>
</evidence>
<evidence type="ECO:0000256" key="4">
    <source>
        <dbReference type="SAM" id="MobiDB-lite"/>
    </source>
</evidence>
<organism evidence="5 6">
    <name type="scientific">Leishmania martiniquensis</name>
    <dbReference type="NCBI Taxonomy" id="1580590"/>
    <lineage>
        <taxon>Eukaryota</taxon>
        <taxon>Discoba</taxon>
        <taxon>Euglenozoa</taxon>
        <taxon>Kinetoplastea</taxon>
        <taxon>Metakinetoplastina</taxon>
        <taxon>Trypanosomatida</taxon>
        <taxon>Trypanosomatidae</taxon>
        <taxon>Leishmaniinae</taxon>
        <taxon>Leishmania</taxon>
    </lineage>
</organism>
<dbReference type="PROSITE" id="PS50088">
    <property type="entry name" value="ANK_REPEAT"/>
    <property type="match status" value="1"/>
</dbReference>
<feature type="compositionally biased region" description="Low complexity" evidence="4">
    <location>
        <begin position="190"/>
        <end position="205"/>
    </location>
</feature>
<dbReference type="SUPFAM" id="SSF48403">
    <property type="entry name" value="Ankyrin repeat"/>
    <property type="match status" value="1"/>
</dbReference>
<sequence>MGKQRWHSISPELRGIAHAVSSADIHQFPDLAPVPGHTHPPVSALRRITTELNDAEPLSNHEFKLFRTAYEECRQRLHCVTNGAIASGTPFADVLLLVIRMDSLCSDLGLSLLAVFPALQEIHTYLLDLGGRLSLSRDEWQRQGVLLDRLARFLHGILDRGERALRDYEAWETQRDTSNPDRGAPAEVKSTAASSAAANSPCEAARGQSAGDRHLENVATSGSALAFCLASPRQSSTQEFLPAAASRSEMHRAATNTMAVSATAADALEFIPLSARHRLPRHVVDTIASVNADVAVHFAHIRWYVKVTDQAPFSFDAHSYLEDHGLQAAWDIHVGRKRSACTAEEFLPILPLFPPWARTAVMSVLNFKDCGVISLYSLQRLLSVWGPIQLLEENLRHELERGAVELSEPFAYLAFSLAARPDAVVGDYVAGLTETVGELRVAVLRRVHRHHRHVFTAAGAASFSPSARTRGGDGTSGMIASPAHTAAVPRQFLAAVSFTLCNATGAWMIRGLARTAFESVTDAYSEFSEIFRRPCGQSLGTFSAALPRPASATIATSRPLSAEERFSVVSAPLRAANSAMPEDLVEGSTSALHRACYRNNSRYVRTLLLRGSGTVINVALVDRLMCDNFCWTPLLYAVNNPHGDPAELVSLLLEAGAEVEYMDEAECTALYYAIANGYAETTRLLLKHCPTLSTSPYTVPLLVAIGAHEYHRRESDVWRLMEVVPNATVLRVVVAYESSHALVALASTILEAKLNDKIHCASPAERHLVEQRCPGGAGRYTPAEEQQLKSCIHHHTHCCLRARQDVEEAVRVLYARQYALSWRAWLDALDAAGRGDAAAASGPAS</sequence>
<feature type="repeat" description="ANK" evidence="3">
    <location>
        <begin position="632"/>
        <end position="664"/>
    </location>
</feature>
<gene>
    <name evidence="5" type="ORF">LSCM1_04344</name>
</gene>
<dbReference type="SMART" id="SM00248">
    <property type="entry name" value="ANK"/>
    <property type="match status" value="3"/>
</dbReference>
<reference evidence="6" key="1">
    <citation type="journal article" date="2021" name="Microbiol. Resour. Announc.">
        <title>LGAAP: Leishmaniinae Genome Assembly and Annotation Pipeline.</title>
        <authorList>
            <person name="Almutairi H."/>
            <person name="Urbaniak M.D."/>
            <person name="Bates M.D."/>
            <person name="Jariyapan N."/>
            <person name="Kwakye-Nuako G."/>
            <person name="Thomaz-Soccol V."/>
            <person name="Al-Salem W.S."/>
            <person name="Dillon R.J."/>
            <person name="Bates P.A."/>
            <person name="Gatherer D."/>
        </authorList>
    </citation>
    <scope>NUCLEOTIDE SEQUENCE [LARGE SCALE GENOMIC DNA]</scope>
</reference>